<dbReference type="EMBL" id="BT144298">
    <property type="protein sequence ID" value="AFK44092.1"/>
    <property type="molecule type" value="mRNA"/>
</dbReference>
<organism evidence="1">
    <name type="scientific">Lotus japonicus</name>
    <name type="common">Lotus corniculatus var. japonicus</name>
    <dbReference type="NCBI Taxonomy" id="34305"/>
    <lineage>
        <taxon>Eukaryota</taxon>
        <taxon>Viridiplantae</taxon>
        <taxon>Streptophyta</taxon>
        <taxon>Embryophyta</taxon>
        <taxon>Tracheophyta</taxon>
        <taxon>Spermatophyta</taxon>
        <taxon>Magnoliopsida</taxon>
        <taxon>eudicotyledons</taxon>
        <taxon>Gunneridae</taxon>
        <taxon>Pentapetalae</taxon>
        <taxon>rosids</taxon>
        <taxon>fabids</taxon>
        <taxon>Fabales</taxon>
        <taxon>Fabaceae</taxon>
        <taxon>Papilionoideae</taxon>
        <taxon>50 kb inversion clade</taxon>
        <taxon>NPAAA clade</taxon>
        <taxon>Hologalegina</taxon>
        <taxon>robinioid clade</taxon>
        <taxon>Loteae</taxon>
        <taxon>Lotus</taxon>
    </lineage>
</organism>
<name>I3SV00_LOTJA</name>
<evidence type="ECO:0000313" key="1">
    <source>
        <dbReference type="EMBL" id="AFK44092.1"/>
    </source>
</evidence>
<protein>
    <submittedName>
        <fullName evidence="1">Uncharacterized protein</fullName>
    </submittedName>
</protein>
<proteinExistence type="evidence at transcript level"/>
<sequence length="26" mass="3018">MFPSFQPSMSSTPLQCEKSSRFCVRH</sequence>
<reference evidence="1" key="1">
    <citation type="submission" date="2012-05" db="EMBL/GenBank/DDBJ databases">
        <authorList>
            <person name="Krishnakumar V."/>
            <person name="Cheung F."/>
            <person name="Xiao Y."/>
            <person name="Chan A."/>
            <person name="Moskal W.A."/>
            <person name="Town C.D."/>
        </authorList>
    </citation>
    <scope>NUCLEOTIDE SEQUENCE</scope>
</reference>
<dbReference type="AlphaFoldDB" id="I3SV00"/>
<accession>I3SV00</accession>